<dbReference type="AlphaFoldDB" id="A0A482VKL0"/>
<evidence type="ECO:0000256" key="8">
    <source>
        <dbReference type="ARBA" id="ARBA00023170"/>
    </source>
</evidence>
<evidence type="ECO:0000256" key="9">
    <source>
        <dbReference type="ARBA" id="ARBA00023224"/>
    </source>
</evidence>
<sequence>MKRFDWKLTIKMNISLMKVSGLWPSGDESYKPNFYTLYASVLLTLLLLGHVFFQFVYVFLILDDLQAVTATSFLLLTEMLIILKTYCLIRNMGMLKRLMATLDSDLFQPKSTEQILLVKPSLKFWKRIYNIFWSMALSAIFFWSAFPILDNSFKDYRLPFFAWYPYDTKASPFYEITYIYQIICICFAALVDIGIDTLIAALNMYTGTQFDLLCDDLRNLHDPDEVDVSKKLIACIRHHKEILSFASNSNKFFNWIIFLQFFVSAVSIGLTMFQLTVVASFTNEFYSIMFYFNAAVVEIFMYCWFGNEVEIKSSKISYAVFECDWINMSQKTKNAMTIFVLRCHRPLKISTLNLFYLSLDTFVKM</sequence>
<keyword evidence="8 10" id="KW-0675">Receptor</keyword>
<evidence type="ECO:0000313" key="11">
    <source>
        <dbReference type="EMBL" id="RZC33204.1"/>
    </source>
</evidence>
<keyword evidence="4 10" id="KW-0812">Transmembrane</keyword>
<comment type="subcellular location">
    <subcellularLocation>
        <location evidence="1 10">Cell membrane</location>
        <topology evidence="1 10">Multi-pass membrane protein</topology>
    </subcellularLocation>
</comment>
<dbReference type="Proteomes" id="UP000292052">
    <property type="component" value="Unassembled WGS sequence"/>
</dbReference>
<feature type="transmembrane region" description="Helical" evidence="10">
    <location>
        <begin position="178"/>
        <end position="202"/>
    </location>
</feature>
<reference evidence="11 12" key="1">
    <citation type="submission" date="2017-03" db="EMBL/GenBank/DDBJ databases">
        <title>Genome of the blue death feigning beetle - Asbolus verrucosus.</title>
        <authorList>
            <person name="Rider S.D."/>
        </authorList>
    </citation>
    <scope>NUCLEOTIDE SEQUENCE [LARGE SCALE GENOMIC DNA]</scope>
    <source>
        <strain evidence="11">Butters</strain>
        <tissue evidence="11">Head and leg muscle</tissue>
    </source>
</reference>
<feature type="transmembrane region" description="Helical" evidence="10">
    <location>
        <begin position="68"/>
        <end position="89"/>
    </location>
</feature>
<keyword evidence="6 10" id="KW-1133">Transmembrane helix</keyword>
<gene>
    <name evidence="11" type="ORF">BDFB_009394</name>
</gene>
<dbReference type="Pfam" id="PF02949">
    <property type="entry name" value="7tm_6"/>
    <property type="match status" value="1"/>
</dbReference>
<comment type="caution">
    <text evidence="11">The sequence shown here is derived from an EMBL/GenBank/DDBJ whole genome shotgun (WGS) entry which is preliminary data.</text>
</comment>
<dbReference type="GO" id="GO:0005549">
    <property type="term" value="F:odorant binding"/>
    <property type="evidence" value="ECO:0007669"/>
    <property type="project" value="InterPro"/>
</dbReference>
<dbReference type="PANTHER" id="PTHR21137:SF35">
    <property type="entry name" value="ODORANT RECEPTOR 19A-RELATED"/>
    <property type="match status" value="1"/>
</dbReference>
<accession>A0A482VKL0</accession>
<dbReference type="GO" id="GO:0005886">
    <property type="term" value="C:plasma membrane"/>
    <property type="evidence" value="ECO:0007669"/>
    <property type="project" value="UniProtKB-SubCell"/>
</dbReference>
<evidence type="ECO:0000256" key="4">
    <source>
        <dbReference type="ARBA" id="ARBA00022692"/>
    </source>
</evidence>
<evidence type="ECO:0000256" key="3">
    <source>
        <dbReference type="ARBA" id="ARBA00022606"/>
    </source>
</evidence>
<feature type="transmembrane region" description="Helical" evidence="10">
    <location>
        <begin position="128"/>
        <end position="149"/>
    </location>
</feature>
<organism evidence="11 12">
    <name type="scientific">Asbolus verrucosus</name>
    <name type="common">Desert ironclad beetle</name>
    <dbReference type="NCBI Taxonomy" id="1661398"/>
    <lineage>
        <taxon>Eukaryota</taxon>
        <taxon>Metazoa</taxon>
        <taxon>Ecdysozoa</taxon>
        <taxon>Arthropoda</taxon>
        <taxon>Hexapoda</taxon>
        <taxon>Insecta</taxon>
        <taxon>Pterygota</taxon>
        <taxon>Neoptera</taxon>
        <taxon>Endopterygota</taxon>
        <taxon>Coleoptera</taxon>
        <taxon>Polyphaga</taxon>
        <taxon>Cucujiformia</taxon>
        <taxon>Tenebrionidae</taxon>
        <taxon>Pimeliinae</taxon>
        <taxon>Asbolus</taxon>
    </lineage>
</organism>
<dbReference type="GO" id="GO:0004984">
    <property type="term" value="F:olfactory receptor activity"/>
    <property type="evidence" value="ECO:0007669"/>
    <property type="project" value="InterPro"/>
</dbReference>
<dbReference type="InterPro" id="IPR004117">
    <property type="entry name" value="7tm6_olfct_rcpt"/>
</dbReference>
<evidence type="ECO:0000313" key="12">
    <source>
        <dbReference type="Proteomes" id="UP000292052"/>
    </source>
</evidence>
<keyword evidence="5 10" id="KW-0552">Olfaction</keyword>
<feature type="transmembrane region" description="Helical" evidence="10">
    <location>
        <begin position="252"/>
        <end position="273"/>
    </location>
</feature>
<protein>
    <recommendedName>
        <fullName evidence="10">Odorant receptor</fullName>
    </recommendedName>
</protein>
<evidence type="ECO:0000256" key="10">
    <source>
        <dbReference type="RuleBase" id="RU351113"/>
    </source>
</evidence>
<name>A0A482VKL0_ASBVE</name>
<keyword evidence="3 10" id="KW-0716">Sensory transduction</keyword>
<dbReference type="OrthoDB" id="6604226at2759"/>
<keyword evidence="2" id="KW-1003">Cell membrane</keyword>
<evidence type="ECO:0000256" key="7">
    <source>
        <dbReference type="ARBA" id="ARBA00023136"/>
    </source>
</evidence>
<proteinExistence type="inferred from homology"/>
<evidence type="ECO:0000256" key="2">
    <source>
        <dbReference type="ARBA" id="ARBA00022475"/>
    </source>
</evidence>
<evidence type="ECO:0000256" key="1">
    <source>
        <dbReference type="ARBA" id="ARBA00004651"/>
    </source>
</evidence>
<dbReference type="GO" id="GO:0007165">
    <property type="term" value="P:signal transduction"/>
    <property type="evidence" value="ECO:0007669"/>
    <property type="project" value="UniProtKB-KW"/>
</dbReference>
<dbReference type="PANTHER" id="PTHR21137">
    <property type="entry name" value="ODORANT RECEPTOR"/>
    <property type="match status" value="1"/>
</dbReference>
<keyword evidence="9 10" id="KW-0807">Transducer</keyword>
<comment type="similarity">
    <text evidence="10">Belongs to the insect chemoreceptor superfamily. Heteromeric odorant receptor channel (TC 1.A.69) family.</text>
</comment>
<keyword evidence="7 10" id="KW-0472">Membrane</keyword>
<evidence type="ECO:0000256" key="6">
    <source>
        <dbReference type="ARBA" id="ARBA00022989"/>
    </source>
</evidence>
<dbReference type="EMBL" id="QDEB01090828">
    <property type="protein sequence ID" value="RZC33204.1"/>
    <property type="molecule type" value="Genomic_DNA"/>
</dbReference>
<keyword evidence="12" id="KW-1185">Reference proteome</keyword>
<feature type="transmembrane region" description="Helical" evidence="10">
    <location>
        <begin position="285"/>
        <end position="305"/>
    </location>
</feature>
<comment type="caution">
    <text evidence="10">Lacks conserved residue(s) required for the propagation of feature annotation.</text>
</comment>
<evidence type="ECO:0000256" key="5">
    <source>
        <dbReference type="ARBA" id="ARBA00022725"/>
    </source>
</evidence>
<feature type="transmembrane region" description="Helical" evidence="10">
    <location>
        <begin position="37"/>
        <end position="62"/>
    </location>
</feature>